<dbReference type="RefSeq" id="WP_183808347.1">
    <property type="nucleotide sequence ID" value="NZ_JACIEE010000017.1"/>
</dbReference>
<gene>
    <name evidence="2" type="ORF">GGQ64_005447</name>
</gene>
<evidence type="ECO:0000313" key="2">
    <source>
        <dbReference type="EMBL" id="MBB3980194.1"/>
    </source>
</evidence>
<comment type="caution">
    <text evidence="2">The sequence shown here is derived from an EMBL/GenBank/DDBJ whole genome shotgun (WGS) entry which is preliminary data.</text>
</comment>
<dbReference type="EMBL" id="JACIEE010000017">
    <property type="protein sequence ID" value="MBB3980194.1"/>
    <property type="molecule type" value="Genomic_DNA"/>
</dbReference>
<evidence type="ECO:0000259" key="1">
    <source>
        <dbReference type="Pfam" id="PF16242"/>
    </source>
</evidence>
<proteinExistence type="predicted"/>
<keyword evidence="3" id="KW-1185">Reference proteome</keyword>
<organism evidence="2 3">
    <name type="scientific">Mycoplana azooxidifex</name>
    <dbReference type="NCBI Taxonomy" id="1636188"/>
    <lineage>
        <taxon>Bacteria</taxon>
        <taxon>Pseudomonadati</taxon>
        <taxon>Pseudomonadota</taxon>
        <taxon>Alphaproteobacteria</taxon>
        <taxon>Hyphomicrobiales</taxon>
        <taxon>Rhizobiaceae</taxon>
        <taxon>Mycoplana</taxon>
    </lineage>
</organism>
<dbReference type="InterPro" id="IPR012349">
    <property type="entry name" value="Split_barrel_FMN-bd"/>
</dbReference>
<dbReference type="PANTHER" id="PTHR34818">
    <property type="entry name" value="PROTEIN BLI-3"/>
    <property type="match status" value="1"/>
</dbReference>
<reference evidence="2 3" key="1">
    <citation type="submission" date="2020-08" db="EMBL/GenBank/DDBJ databases">
        <title>Genomic Encyclopedia of Type Strains, Phase IV (KMG-IV): sequencing the most valuable type-strain genomes for metagenomic binning, comparative biology and taxonomic classification.</title>
        <authorList>
            <person name="Goeker M."/>
        </authorList>
    </citation>
    <scope>NUCLEOTIDE SEQUENCE [LARGE SCALE GENOMIC DNA]</scope>
    <source>
        <strain evidence="2 3">DSM 100211</strain>
    </source>
</reference>
<dbReference type="PANTHER" id="PTHR34818:SF1">
    <property type="entry name" value="PROTEIN BLI-3"/>
    <property type="match status" value="1"/>
</dbReference>
<dbReference type="AlphaFoldDB" id="A0A7W6GNP8"/>
<dbReference type="Pfam" id="PF16242">
    <property type="entry name" value="Pyrid_ox_like"/>
    <property type="match status" value="1"/>
</dbReference>
<dbReference type="InterPro" id="IPR038725">
    <property type="entry name" value="YdaG_split_barrel_FMN-bd"/>
</dbReference>
<dbReference type="InterPro" id="IPR052917">
    <property type="entry name" value="Stress-Dev_Protein"/>
</dbReference>
<name>A0A7W6GNP8_9HYPH</name>
<dbReference type="SUPFAM" id="SSF50475">
    <property type="entry name" value="FMN-binding split barrel"/>
    <property type="match status" value="1"/>
</dbReference>
<feature type="domain" description="General stress protein FMN-binding split barrel" evidence="1">
    <location>
        <begin position="6"/>
        <end position="139"/>
    </location>
</feature>
<dbReference type="Proteomes" id="UP000574761">
    <property type="component" value="Unassembled WGS sequence"/>
</dbReference>
<accession>A0A7W6GNP8</accession>
<protein>
    <submittedName>
        <fullName evidence="2">General stress protein 26</fullName>
    </submittedName>
</protein>
<evidence type="ECO:0000313" key="3">
    <source>
        <dbReference type="Proteomes" id="UP000574761"/>
    </source>
</evidence>
<dbReference type="Gene3D" id="2.30.110.10">
    <property type="entry name" value="Electron Transport, Fmn-binding Protein, Chain A"/>
    <property type="match status" value="1"/>
</dbReference>
<sequence>MTTMTMEELSKQIGEIDFCMLNTNGGSGRITSRPMSNNGEVEYDGDSWFFSYEDTKKVSDIGRDSGVALTFTAPPSLFGKPGIFIAVDGEARLIRDKSQFEKHWVKELDRWFPDGIDTPGILLIKVCARAIEYWDGEENGRIVPPGTDSAEKGAV</sequence>